<proteinExistence type="predicted"/>
<gene>
    <name evidence="1" type="ORF">CTI12_AA458530</name>
</gene>
<name>A0A2U1L0Q2_ARTAN</name>
<reference evidence="1 2" key="1">
    <citation type="journal article" date="2018" name="Mol. Plant">
        <title>The genome of Artemisia annua provides insight into the evolution of Asteraceae family and artemisinin biosynthesis.</title>
        <authorList>
            <person name="Shen Q."/>
            <person name="Zhang L."/>
            <person name="Liao Z."/>
            <person name="Wang S."/>
            <person name="Yan T."/>
            <person name="Shi P."/>
            <person name="Liu M."/>
            <person name="Fu X."/>
            <person name="Pan Q."/>
            <person name="Wang Y."/>
            <person name="Lv Z."/>
            <person name="Lu X."/>
            <person name="Zhang F."/>
            <person name="Jiang W."/>
            <person name="Ma Y."/>
            <person name="Chen M."/>
            <person name="Hao X."/>
            <person name="Li L."/>
            <person name="Tang Y."/>
            <person name="Lv G."/>
            <person name="Zhou Y."/>
            <person name="Sun X."/>
            <person name="Brodelius P.E."/>
            <person name="Rose J.K.C."/>
            <person name="Tang K."/>
        </authorList>
    </citation>
    <scope>NUCLEOTIDE SEQUENCE [LARGE SCALE GENOMIC DNA]</scope>
    <source>
        <strain evidence="2">cv. Huhao1</strain>
        <tissue evidence="1">Leaf</tissue>
    </source>
</reference>
<dbReference type="EMBL" id="PKPP01012293">
    <property type="protein sequence ID" value="PWA42612.1"/>
    <property type="molecule type" value="Genomic_DNA"/>
</dbReference>
<comment type="caution">
    <text evidence="1">The sequence shown here is derived from an EMBL/GenBank/DDBJ whole genome shotgun (WGS) entry which is preliminary data.</text>
</comment>
<dbReference type="AlphaFoldDB" id="A0A2U1L0Q2"/>
<dbReference type="Proteomes" id="UP000245207">
    <property type="component" value="Unassembled WGS sequence"/>
</dbReference>
<evidence type="ECO:0000313" key="1">
    <source>
        <dbReference type="EMBL" id="PWA42612.1"/>
    </source>
</evidence>
<keyword evidence="2" id="KW-1185">Reference proteome</keyword>
<accession>A0A2U1L0Q2</accession>
<evidence type="ECO:0000313" key="2">
    <source>
        <dbReference type="Proteomes" id="UP000245207"/>
    </source>
</evidence>
<organism evidence="1 2">
    <name type="scientific">Artemisia annua</name>
    <name type="common">Sweet wormwood</name>
    <dbReference type="NCBI Taxonomy" id="35608"/>
    <lineage>
        <taxon>Eukaryota</taxon>
        <taxon>Viridiplantae</taxon>
        <taxon>Streptophyta</taxon>
        <taxon>Embryophyta</taxon>
        <taxon>Tracheophyta</taxon>
        <taxon>Spermatophyta</taxon>
        <taxon>Magnoliopsida</taxon>
        <taxon>eudicotyledons</taxon>
        <taxon>Gunneridae</taxon>
        <taxon>Pentapetalae</taxon>
        <taxon>asterids</taxon>
        <taxon>campanulids</taxon>
        <taxon>Asterales</taxon>
        <taxon>Asteraceae</taxon>
        <taxon>Asteroideae</taxon>
        <taxon>Anthemideae</taxon>
        <taxon>Artemisiinae</taxon>
        <taxon>Artemisia</taxon>
    </lineage>
</organism>
<sequence>METEIQMRERNSMKAFNVLKSHIVKVIITYGYDSRFDQAFEYFVRVRFHNFKEKLIQNLNQLEMLLKEEELHPTGGETEEVRTTGCWASP</sequence>
<protein>
    <submittedName>
        <fullName evidence="1">Uncharacterized protein</fullName>
    </submittedName>
</protein>